<name>A0A915KHZ5_ROMCU</name>
<accession>A0A915KHZ5</accession>
<reference evidence="2" key="1">
    <citation type="submission" date="2022-11" db="UniProtKB">
        <authorList>
            <consortium name="WormBaseParasite"/>
        </authorList>
    </citation>
    <scope>IDENTIFICATION</scope>
</reference>
<dbReference type="SUPFAM" id="SSF52540">
    <property type="entry name" value="P-loop containing nucleoside triphosphate hydrolases"/>
    <property type="match status" value="1"/>
</dbReference>
<dbReference type="AlphaFoldDB" id="A0A915KHZ5"/>
<dbReference type="GO" id="GO:0003677">
    <property type="term" value="F:DNA binding"/>
    <property type="evidence" value="ECO:0007669"/>
    <property type="project" value="InterPro"/>
</dbReference>
<dbReference type="Gene3D" id="3.40.50.300">
    <property type="entry name" value="P-loop containing nucleotide triphosphate hydrolases"/>
    <property type="match status" value="1"/>
</dbReference>
<dbReference type="OMA" id="INSMNTD"/>
<dbReference type="InterPro" id="IPR044972">
    <property type="entry name" value="Mot1"/>
</dbReference>
<evidence type="ECO:0000313" key="1">
    <source>
        <dbReference type="Proteomes" id="UP000887565"/>
    </source>
</evidence>
<dbReference type="WBParaSite" id="nRc.2.0.1.t38368-RA">
    <property type="protein sequence ID" value="nRc.2.0.1.t38368-RA"/>
    <property type="gene ID" value="nRc.2.0.1.g38368"/>
</dbReference>
<evidence type="ECO:0000313" key="2">
    <source>
        <dbReference type="WBParaSite" id="nRc.2.0.1.t38368-RA"/>
    </source>
</evidence>
<dbReference type="InterPro" id="IPR027417">
    <property type="entry name" value="P-loop_NTPase"/>
</dbReference>
<dbReference type="GO" id="GO:0016887">
    <property type="term" value="F:ATP hydrolysis activity"/>
    <property type="evidence" value="ECO:0007669"/>
    <property type="project" value="InterPro"/>
</dbReference>
<dbReference type="Proteomes" id="UP000887565">
    <property type="component" value="Unplaced"/>
</dbReference>
<dbReference type="PANTHER" id="PTHR36498:SF1">
    <property type="entry name" value="TATA-BINDING PROTEIN-ASSOCIATED FACTOR 172"/>
    <property type="match status" value="1"/>
</dbReference>
<keyword evidence="1" id="KW-1185">Reference proteome</keyword>
<organism evidence="1 2">
    <name type="scientific">Romanomermis culicivorax</name>
    <name type="common">Nematode worm</name>
    <dbReference type="NCBI Taxonomy" id="13658"/>
    <lineage>
        <taxon>Eukaryota</taxon>
        <taxon>Metazoa</taxon>
        <taxon>Ecdysozoa</taxon>
        <taxon>Nematoda</taxon>
        <taxon>Enoplea</taxon>
        <taxon>Dorylaimia</taxon>
        <taxon>Mermithida</taxon>
        <taxon>Mermithoidea</taxon>
        <taxon>Mermithidae</taxon>
        <taxon>Romanomermis</taxon>
    </lineage>
</organism>
<protein>
    <submittedName>
        <fullName evidence="2">Uncharacterized protein</fullName>
    </submittedName>
</protein>
<dbReference type="PANTHER" id="PTHR36498">
    <property type="entry name" value="TATA-BINDING PROTEIN-ASSOCIATED FACTOR 172"/>
    <property type="match status" value="1"/>
</dbReference>
<sequence length="116" mass="13592">MDRAHRIGQQRTVNVYRLICKETLEEKILRCQSLKLDASQTVICDQNRSINSMNTDQLLDLLCDDESNDNEKKLIDQSPSSRKKEMLNMAAMEKLWDQSQREYDEAFDVKSFVKSM</sequence>
<dbReference type="GO" id="GO:0017025">
    <property type="term" value="F:TBP-class protein binding"/>
    <property type="evidence" value="ECO:0007669"/>
    <property type="project" value="InterPro"/>
</dbReference>
<proteinExistence type="predicted"/>